<feature type="compositionally biased region" description="Pro residues" evidence="1">
    <location>
        <begin position="289"/>
        <end position="298"/>
    </location>
</feature>
<gene>
    <name evidence="4" type="ORF">HNV28_08055</name>
</gene>
<evidence type="ECO:0000256" key="2">
    <source>
        <dbReference type="SAM" id="SignalP"/>
    </source>
</evidence>
<reference evidence="4 5" key="1">
    <citation type="submission" date="2020-05" db="EMBL/GenBank/DDBJ databases">
        <authorList>
            <person name="Whitworth D."/>
        </authorList>
    </citation>
    <scope>NUCLEOTIDE SEQUENCE [LARGE SCALE GENOMIC DNA]</scope>
    <source>
        <strain evidence="4 5">AM005</strain>
    </source>
</reference>
<accession>A0A7Y4IFE8</accession>
<dbReference type="PANTHER" id="PTHR38731:SF3">
    <property type="entry name" value="BLL6125 PROTEIN"/>
    <property type="match status" value="1"/>
</dbReference>
<evidence type="ECO:0000259" key="3">
    <source>
        <dbReference type="Pfam" id="PF04773"/>
    </source>
</evidence>
<name>A0A7Y4IFE8_MYXXA</name>
<proteinExistence type="predicted"/>
<dbReference type="EMBL" id="JABFNT010000019">
    <property type="protein sequence ID" value="NOJ78293.1"/>
    <property type="molecule type" value="Genomic_DNA"/>
</dbReference>
<evidence type="ECO:0000313" key="4">
    <source>
        <dbReference type="EMBL" id="NOJ78293.1"/>
    </source>
</evidence>
<keyword evidence="2" id="KW-0732">Signal</keyword>
<dbReference type="Pfam" id="PF04773">
    <property type="entry name" value="FecR"/>
    <property type="match status" value="1"/>
</dbReference>
<dbReference type="Proteomes" id="UP000533080">
    <property type="component" value="Unassembled WGS sequence"/>
</dbReference>
<sequence>MMRTAPWMMAVMLAGPPALAAQTQAPCGGLRFDSGRIVFGRPLAPQGAETDACLAHVAQALLARPAIRSVTVAAKLPDADRLDGRGLAAAKRAADVLVAAGVPRTRVSAMAPPSVEGEPAQLQFAYVERPAQPAVARLRAASGAVEAGATEARLLARTVGDSLYPGELLRTGADARAELALADGSMVRVVENSLIKVGAIELMANLQRKVQLDLLRGTVETDAAPGGAGSIFEVRTRGAVAGVRGTRFRVSAQDDGTSRLETLEGKVALSAEQAEVEVSGGHGSRAKPGSPPEPPRPLLPAPTLVGPRGGAFATAPKVSWRSLEGAATYRVEVARTADFAASVQTYDSASPELAIPGPRHGKWFWRVMAVDPDGFVGFPSKIYAFDVPP</sequence>
<organism evidence="4 5">
    <name type="scientific">Myxococcus xanthus</name>
    <dbReference type="NCBI Taxonomy" id="34"/>
    <lineage>
        <taxon>Bacteria</taxon>
        <taxon>Pseudomonadati</taxon>
        <taxon>Myxococcota</taxon>
        <taxon>Myxococcia</taxon>
        <taxon>Myxococcales</taxon>
        <taxon>Cystobacterineae</taxon>
        <taxon>Myxococcaceae</taxon>
        <taxon>Myxococcus</taxon>
    </lineage>
</organism>
<dbReference type="InterPro" id="IPR013783">
    <property type="entry name" value="Ig-like_fold"/>
</dbReference>
<dbReference type="InterPro" id="IPR006860">
    <property type="entry name" value="FecR"/>
</dbReference>
<evidence type="ECO:0000313" key="5">
    <source>
        <dbReference type="Proteomes" id="UP000533080"/>
    </source>
</evidence>
<dbReference type="Gene3D" id="2.60.40.10">
    <property type="entry name" value="Immunoglobulins"/>
    <property type="match status" value="1"/>
</dbReference>
<feature type="region of interest" description="Disordered" evidence="1">
    <location>
        <begin position="273"/>
        <end position="298"/>
    </location>
</feature>
<comment type="caution">
    <text evidence="4">The sequence shown here is derived from an EMBL/GenBank/DDBJ whole genome shotgun (WGS) entry which is preliminary data.</text>
</comment>
<feature type="domain" description="FecR protein" evidence="3">
    <location>
        <begin position="169"/>
        <end position="267"/>
    </location>
</feature>
<evidence type="ECO:0000256" key="1">
    <source>
        <dbReference type="SAM" id="MobiDB-lite"/>
    </source>
</evidence>
<feature type="chain" id="PRO_5030528972" evidence="2">
    <location>
        <begin position="21"/>
        <end position="389"/>
    </location>
</feature>
<protein>
    <submittedName>
        <fullName evidence="4">FecR domain-containing protein</fullName>
    </submittedName>
</protein>
<dbReference type="Gene3D" id="2.60.120.1440">
    <property type="match status" value="1"/>
</dbReference>
<feature type="signal peptide" evidence="2">
    <location>
        <begin position="1"/>
        <end position="20"/>
    </location>
</feature>
<dbReference type="AlphaFoldDB" id="A0A7Y4IFE8"/>
<dbReference type="PANTHER" id="PTHR38731">
    <property type="entry name" value="LIPL45-RELATED LIPOPROTEIN-RELATED"/>
    <property type="match status" value="1"/>
</dbReference>